<dbReference type="AlphaFoldDB" id="A0A6A4RDV4"/>
<dbReference type="EMBL" id="WSFO01000015">
    <property type="protein sequence ID" value="KAE9626469.1"/>
    <property type="molecule type" value="Genomic_DNA"/>
</dbReference>
<proteinExistence type="predicted"/>
<feature type="binding site" evidence="2">
    <location>
        <position position="135"/>
    </location>
    <ligand>
        <name>Zn(2+)</name>
        <dbReference type="ChEBI" id="CHEBI:29105"/>
        <label>2</label>
    </ligand>
</feature>
<feature type="binding site" evidence="2">
    <location>
        <position position="105"/>
    </location>
    <ligand>
        <name>Zn(2+)</name>
        <dbReference type="ChEBI" id="CHEBI:29105"/>
        <label>2</label>
    </ligand>
</feature>
<comment type="caution">
    <text evidence="3">The sequence shown here is derived from an EMBL/GenBank/DDBJ whole genome shotgun (WGS) entry which is preliminary data.</text>
</comment>
<evidence type="ECO:0000256" key="1">
    <source>
        <dbReference type="PIRSR" id="PIRSR015853-1"/>
    </source>
</evidence>
<sequence>MKVFISADIEGTAGIASWDEARKSGPDYGEFREYMSAEVAAACEGAYAAGAREVVVKDGHETARNIISARLPDYVTIIHGWPGNPHSMMCGLDENFDAALFTGYHAKAGSSANPLAHSFNGRISRFYFNGELSSEFTHNAHIAAYHQVPSVFISGDHGICGDATSLVPNIRTVPVSKGIGPASASMTPRRACSEIRAGVEAALKGDLSSCMLTMPDEVDMQIEYSNPTEAYRCSWYPGAELMSDCRLRFRHKDFFEVMRAFRFIG</sequence>
<feature type="binding site" evidence="2">
    <location>
        <position position="8"/>
    </location>
    <ligand>
        <name>Zn(2+)</name>
        <dbReference type="ChEBI" id="CHEBI:29105"/>
        <label>1</label>
    </ligand>
</feature>
<protein>
    <submittedName>
        <fullName evidence="3">Peptide ABC transporter</fullName>
    </submittedName>
</protein>
<dbReference type="SUPFAM" id="SSF63992">
    <property type="entry name" value="Dipeptide transport protein"/>
    <property type="match status" value="1"/>
</dbReference>
<dbReference type="GO" id="GO:0046872">
    <property type="term" value="F:metal ion binding"/>
    <property type="evidence" value="ECO:0007669"/>
    <property type="project" value="UniProtKB-KW"/>
</dbReference>
<dbReference type="InterPro" id="IPR007035">
    <property type="entry name" value="Peptidase_M55"/>
</dbReference>
<dbReference type="Gene3D" id="3.40.50.10780">
    <property type="entry name" value="Dipeptide transport protein"/>
    <property type="match status" value="1"/>
</dbReference>
<keyword evidence="2" id="KW-0479">Metal-binding</keyword>
<gene>
    <name evidence="3" type="ORF">GP644_20675</name>
</gene>
<evidence type="ECO:0000256" key="2">
    <source>
        <dbReference type="PIRSR" id="PIRSR015853-2"/>
    </source>
</evidence>
<dbReference type="InterPro" id="IPR027476">
    <property type="entry name" value="DppA_N"/>
</dbReference>
<feature type="binding site" evidence="2">
    <location>
        <position position="60"/>
    </location>
    <ligand>
        <name>Zn(2+)</name>
        <dbReference type="ChEBI" id="CHEBI:29105"/>
        <label>2</label>
    </ligand>
</feature>
<dbReference type="Proteomes" id="UP000441586">
    <property type="component" value="Unassembled WGS sequence"/>
</dbReference>
<dbReference type="InterPro" id="IPR036177">
    <property type="entry name" value="Peptidase_M55_sf"/>
</dbReference>
<dbReference type="PIRSF" id="PIRSF015853">
    <property type="entry name" value="Pep_DppA"/>
    <property type="match status" value="1"/>
</dbReference>
<dbReference type="RefSeq" id="WP_158981408.1">
    <property type="nucleotide sequence ID" value="NZ_WSFO01000015.1"/>
</dbReference>
<accession>A0A6A4RDV4</accession>
<name>A0A6A4RDV4_9RHOB</name>
<evidence type="ECO:0000313" key="4">
    <source>
        <dbReference type="Proteomes" id="UP000441586"/>
    </source>
</evidence>
<feature type="active site" description="Nucleophile" evidence="1">
    <location>
        <position position="117"/>
    </location>
</feature>
<dbReference type="Gene3D" id="3.30.1360.130">
    <property type="entry name" value="Dipeptide transport protein"/>
    <property type="match status" value="1"/>
</dbReference>
<reference evidence="3 4" key="1">
    <citation type="submission" date="2019-12" db="EMBL/GenBank/DDBJ databases">
        <authorList>
            <person name="Zhang Y.-J."/>
        </authorList>
    </citation>
    <scope>NUCLEOTIDE SEQUENCE [LARGE SCALE GENOMIC DNA]</scope>
    <source>
        <strain evidence="3 4">H18S-6</strain>
    </source>
</reference>
<feature type="binding site" evidence="2">
    <location>
        <position position="10"/>
    </location>
    <ligand>
        <name>Zn(2+)</name>
        <dbReference type="ChEBI" id="CHEBI:29105"/>
        <label>1</label>
    </ligand>
</feature>
<feature type="binding site" evidence="2">
    <location>
        <position position="8"/>
    </location>
    <ligand>
        <name>Zn(2+)</name>
        <dbReference type="ChEBI" id="CHEBI:29105"/>
        <label>2</label>
    </ligand>
</feature>
<organism evidence="3 4">
    <name type="scientific">Parasedimentitalea maritima</name>
    <dbReference type="NCBI Taxonomy" id="2578117"/>
    <lineage>
        <taxon>Bacteria</taxon>
        <taxon>Pseudomonadati</taxon>
        <taxon>Pseudomonadota</taxon>
        <taxon>Alphaproteobacteria</taxon>
        <taxon>Rhodobacterales</taxon>
        <taxon>Paracoccaceae</taxon>
        <taxon>Parasedimentitalea</taxon>
    </lineage>
</organism>
<keyword evidence="2" id="KW-0862">Zinc</keyword>
<dbReference type="Pfam" id="PF04951">
    <property type="entry name" value="Peptidase_M55"/>
    <property type="match status" value="1"/>
</dbReference>
<dbReference type="CDD" id="cd08770">
    <property type="entry name" value="DAP_dppA_3"/>
    <property type="match status" value="1"/>
</dbReference>
<evidence type="ECO:0000313" key="3">
    <source>
        <dbReference type="EMBL" id="KAE9626469.1"/>
    </source>
</evidence>